<evidence type="ECO:0000256" key="1">
    <source>
        <dbReference type="ARBA" id="ARBA00004071"/>
    </source>
</evidence>
<dbReference type="SMART" id="SM00812">
    <property type="entry name" value="Alpha_L_fucos"/>
    <property type="match status" value="1"/>
</dbReference>
<dbReference type="EC" id="3.2.1.51" evidence="3"/>
<keyword evidence="10" id="KW-1185">Reference proteome</keyword>
<accession>D2QJ98</accession>
<dbReference type="Pfam" id="PF00754">
    <property type="entry name" value="F5_F8_type_C"/>
    <property type="match status" value="1"/>
</dbReference>
<comment type="similarity">
    <text evidence="2">Belongs to the glycosyl hydrolase 29 family.</text>
</comment>
<dbReference type="GO" id="GO:0016139">
    <property type="term" value="P:glycoside catabolic process"/>
    <property type="evidence" value="ECO:0007669"/>
    <property type="project" value="TreeGrafter"/>
</dbReference>
<evidence type="ECO:0000256" key="2">
    <source>
        <dbReference type="ARBA" id="ARBA00007951"/>
    </source>
</evidence>
<evidence type="ECO:0000259" key="8">
    <source>
        <dbReference type="PROSITE" id="PS50022"/>
    </source>
</evidence>
<protein>
    <recommendedName>
        <fullName evidence="3">alpha-L-fucosidase</fullName>
        <ecNumber evidence="3">3.2.1.51</ecNumber>
    </recommendedName>
</protein>
<keyword evidence="6 9" id="KW-0326">Glycosidase</keyword>
<keyword evidence="4 7" id="KW-0732">Signal</keyword>
<gene>
    <name evidence="9" type="ordered locus">Slin_2796</name>
</gene>
<dbReference type="EMBL" id="CP001769">
    <property type="protein sequence ID" value="ADB38811.1"/>
    <property type="molecule type" value="Genomic_DNA"/>
</dbReference>
<dbReference type="Gene3D" id="3.20.20.80">
    <property type="entry name" value="Glycosidases"/>
    <property type="match status" value="1"/>
</dbReference>
<evidence type="ECO:0000256" key="4">
    <source>
        <dbReference type="ARBA" id="ARBA00022729"/>
    </source>
</evidence>
<dbReference type="Pfam" id="PF01120">
    <property type="entry name" value="Alpha_L_fucos"/>
    <property type="match status" value="1"/>
</dbReference>
<dbReference type="InterPro" id="IPR016286">
    <property type="entry name" value="FUC_metazoa-typ"/>
</dbReference>
<dbReference type="PANTHER" id="PTHR10030">
    <property type="entry name" value="ALPHA-L-FUCOSIDASE"/>
    <property type="match status" value="1"/>
</dbReference>
<feature type="chain" id="PRO_5003034853" description="alpha-L-fucosidase" evidence="7">
    <location>
        <begin position="19"/>
        <end position="581"/>
    </location>
</feature>
<proteinExistence type="inferred from homology"/>
<dbReference type="SUPFAM" id="SSF51445">
    <property type="entry name" value="(Trans)glycosidases"/>
    <property type="match status" value="1"/>
</dbReference>
<dbReference type="Proteomes" id="UP000002028">
    <property type="component" value="Chromosome"/>
</dbReference>
<dbReference type="SUPFAM" id="SSF49785">
    <property type="entry name" value="Galactose-binding domain-like"/>
    <property type="match status" value="1"/>
</dbReference>
<keyword evidence="5 9" id="KW-0378">Hydrolase</keyword>
<dbReference type="KEGG" id="sli:Slin_2796"/>
<dbReference type="PANTHER" id="PTHR10030:SF37">
    <property type="entry name" value="ALPHA-L-FUCOSIDASE-RELATED"/>
    <property type="match status" value="1"/>
</dbReference>
<dbReference type="GO" id="GO:0005764">
    <property type="term" value="C:lysosome"/>
    <property type="evidence" value="ECO:0007669"/>
    <property type="project" value="TreeGrafter"/>
</dbReference>
<reference evidence="9 10" key="1">
    <citation type="journal article" date="2010" name="Stand. Genomic Sci.">
        <title>Complete genome sequence of Spirosoma linguale type strain (1).</title>
        <authorList>
            <person name="Lail K."/>
            <person name="Sikorski J."/>
            <person name="Saunders E."/>
            <person name="Lapidus A."/>
            <person name="Glavina Del Rio T."/>
            <person name="Copeland A."/>
            <person name="Tice H."/>
            <person name="Cheng J.-F."/>
            <person name="Lucas S."/>
            <person name="Nolan M."/>
            <person name="Bruce D."/>
            <person name="Goodwin L."/>
            <person name="Pitluck S."/>
            <person name="Ivanova N."/>
            <person name="Mavromatis K."/>
            <person name="Ovchinnikova G."/>
            <person name="Pati A."/>
            <person name="Chen A."/>
            <person name="Palaniappan K."/>
            <person name="Land M."/>
            <person name="Hauser L."/>
            <person name="Chang Y.-J."/>
            <person name="Jeffries C.D."/>
            <person name="Chain P."/>
            <person name="Brettin T."/>
            <person name="Detter J.C."/>
            <person name="Schuetze A."/>
            <person name="Rohde M."/>
            <person name="Tindall B.J."/>
            <person name="Goeker M."/>
            <person name="Bristow J."/>
            <person name="Eisen J.A."/>
            <person name="Markowitz V."/>
            <person name="Hugenholtz P."/>
            <person name="Kyrpides N.C."/>
            <person name="Klenk H.-P."/>
            <person name="Chen F."/>
        </authorList>
    </citation>
    <scope>NUCLEOTIDE SEQUENCE [LARGE SCALE GENOMIC DNA]</scope>
    <source>
        <strain evidence="10">ATCC 33905 / DSM 74 / LMG 10896 / Claus 1</strain>
    </source>
</reference>
<sequence>MKTKLVLLLLFFTGQAMAQKALPQDQRLRWWRDARFGMFIHWGPVTATGKEISWSREGYGKSRYDSLYRRFNPTKFNAREWVKLAKANGLKYVVLTAKHHDGFCLFNTKTTDYNIMSSPFGRDVCKELADAVHAEGLKLGWYFSVADWKDPDCRNPATNDVFVGRMIGQLNELLSNYGKISLLWIDYEGSPCPTEPKKVYDLAHRLQPGIILNNRLEAFSPDESHCQPGQLGDYATPEGFVAGFGNVPWETCTNLGHQWAWGFNDTPRSVTESVHTLLRCIGGNGNLLLNVGPDSLGQIPTLFANRLNDIGVWLNPRARAIYGTRGGPYLPAADYVCSQKGNRVFLYLLAKTAEKVVLPPLPATIKSATLLNGPALVFTQSGEQITVSIPILQRDSVATIVELTLNQPVSASVLIPPFSQSHSLGYAKKTTASSQLGDFLHNASATIDDNANTYWKLGRRKDVDFAGYYGKTLSHNSDELKALFEKQGWLEVDLGRPRSVGEVFISEFARKDNGKPTSAVTRFEVQYQKGSQWITLASGGQVGGQWRQKISPVTARRFRFVILDSWGSVGISEFQLYPAGE</sequence>
<dbReference type="InterPro" id="IPR008979">
    <property type="entry name" value="Galactose-bd-like_sf"/>
</dbReference>
<dbReference type="RefSeq" id="WP_012927341.1">
    <property type="nucleotide sequence ID" value="NC_013730.1"/>
</dbReference>
<dbReference type="eggNOG" id="COG3669">
    <property type="taxonomic scope" value="Bacteria"/>
</dbReference>
<dbReference type="GO" id="GO:0006004">
    <property type="term" value="P:fucose metabolic process"/>
    <property type="evidence" value="ECO:0007669"/>
    <property type="project" value="InterPro"/>
</dbReference>
<dbReference type="AlphaFoldDB" id="D2QJ98"/>
<dbReference type="GO" id="GO:0004560">
    <property type="term" value="F:alpha-L-fucosidase activity"/>
    <property type="evidence" value="ECO:0007669"/>
    <property type="project" value="UniProtKB-EC"/>
</dbReference>
<organism evidence="9 10">
    <name type="scientific">Spirosoma linguale (strain ATCC 33905 / DSM 74 / LMG 10896 / Claus 1)</name>
    <dbReference type="NCBI Taxonomy" id="504472"/>
    <lineage>
        <taxon>Bacteria</taxon>
        <taxon>Pseudomonadati</taxon>
        <taxon>Bacteroidota</taxon>
        <taxon>Cytophagia</taxon>
        <taxon>Cytophagales</taxon>
        <taxon>Cytophagaceae</taxon>
        <taxon>Spirosoma</taxon>
    </lineage>
</organism>
<evidence type="ECO:0000313" key="9">
    <source>
        <dbReference type="EMBL" id="ADB38811.1"/>
    </source>
</evidence>
<dbReference type="PRINTS" id="PR00741">
    <property type="entry name" value="GLHYDRLASE29"/>
</dbReference>
<dbReference type="STRING" id="504472.Slin_2796"/>
<dbReference type="InterPro" id="IPR017853">
    <property type="entry name" value="GH"/>
</dbReference>
<dbReference type="Gene3D" id="2.60.120.260">
    <property type="entry name" value="Galactose-binding domain-like"/>
    <property type="match status" value="1"/>
</dbReference>
<evidence type="ECO:0000256" key="3">
    <source>
        <dbReference type="ARBA" id="ARBA00012662"/>
    </source>
</evidence>
<dbReference type="InterPro" id="IPR057739">
    <property type="entry name" value="Glyco_hydro_29_N"/>
</dbReference>
<evidence type="ECO:0000256" key="6">
    <source>
        <dbReference type="ARBA" id="ARBA00023295"/>
    </source>
</evidence>
<dbReference type="CAZy" id="GH29">
    <property type="family name" value="Glycoside Hydrolase Family 29"/>
</dbReference>
<dbReference type="PROSITE" id="PS50022">
    <property type="entry name" value="FA58C_3"/>
    <property type="match status" value="1"/>
</dbReference>
<feature type="domain" description="F5/8 type C" evidence="8">
    <location>
        <begin position="413"/>
        <end position="579"/>
    </location>
</feature>
<evidence type="ECO:0000313" key="10">
    <source>
        <dbReference type="Proteomes" id="UP000002028"/>
    </source>
</evidence>
<evidence type="ECO:0000256" key="7">
    <source>
        <dbReference type="SAM" id="SignalP"/>
    </source>
</evidence>
<dbReference type="InterPro" id="IPR000933">
    <property type="entry name" value="Glyco_hydro_29"/>
</dbReference>
<dbReference type="InterPro" id="IPR000421">
    <property type="entry name" value="FA58C"/>
</dbReference>
<comment type="function">
    <text evidence="1">Alpha-L-fucosidase is responsible for hydrolyzing the alpha-1,6-linked fucose joined to the reducing-end N-acetylglucosamine of the carbohydrate moieties of glycoproteins.</text>
</comment>
<evidence type="ECO:0000256" key="5">
    <source>
        <dbReference type="ARBA" id="ARBA00022801"/>
    </source>
</evidence>
<dbReference type="HOGENOM" id="CLU_002934_0_1_10"/>
<name>D2QJ98_SPILD</name>
<feature type="signal peptide" evidence="7">
    <location>
        <begin position="1"/>
        <end position="18"/>
    </location>
</feature>